<dbReference type="Pfam" id="PF06799">
    <property type="entry name" value="CGLD27-like"/>
    <property type="match status" value="1"/>
</dbReference>
<feature type="transmembrane region" description="Helical" evidence="1">
    <location>
        <begin position="35"/>
        <end position="54"/>
    </location>
</feature>
<reference evidence="2" key="1">
    <citation type="journal article" date="2021" name="Front. Mar. Sci.">
        <title>Genomes of Diverse Isolates of Prochlorococcus High-Light-Adapted Clade II in the Western Pacific Ocean.</title>
        <authorList>
            <person name="Yan W."/>
            <person name="Feng X."/>
            <person name="Zhang W."/>
            <person name="Nawaz M.Z."/>
            <person name="Luo T."/>
            <person name="Zhang R."/>
            <person name="Jiao N."/>
        </authorList>
    </citation>
    <scope>NUCLEOTIDE SEQUENCE</scope>
    <source>
        <strain evidence="2">CUG1433</strain>
    </source>
</reference>
<sequence>MNESKCPVPKEQQPTNEFIELSKSKIFSWPKTKKSLILVLIKFWIGSFLLFLVISSGSVYFKTSTLRYFLLSLFSSLSIPLLISLRLYLGWNHIFKRLTSEKVEYEESGWYDGQIWIKPLVLKEKEALIASIEVKPILKNLIQVFSIISVLALTGILFFQYNIF</sequence>
<dbReference type="InterPro" id="IPR009631">
    <property type="entry name" value="CGLD27-like"/>
</dbReference>
<feature type="transmembrane region" description="Helical" evidence="1">
    <location>
        <begin position="66"/>
        <end position="89"/>
    </location>
</feature>
<feature type="transmembrane region" description="Helical" evidence="1">
    <location>
        <begin position="141"/>
        <end position="161"/>
    </location>
</feature>
<keyword evidence="1" id="KW-0472">Membrane</keyword>
<dbReference type="Proteomes" id="UP000668060">
    <property type="component" value="Unassembled WGS sequence"/>
</dbReference>
<accession>A0A9D9G2B2</accession>
<evidence type="ECO:0000313" key="3">
    <source>
        <dbReference type="Proteomes" id="UP000668060"/>
    </source>
</evidence>
<organism evidence="2 3">
    <name type="scientific">Prochlorococcus marinus CUG1433</name>
    <dbReference type="NCBI Taxonomy" id="2774506"/>
    <lineage>
        <taxon>Bacteria</taxon>
        <taxon>Bacillati</taxon>
        <taxon>Cyanobacteriota</taxon>
        <taxon>Cyanophyceae</taxon>
        <taxon>Synechococcales</taxon>
        <taxon>Prochlorococcaceae</taxon>
        <taxon>Prochlorococcus</taxon>
    </lineage>
</organism>
<proteinExistence type="predicted"/>
<dbReference type="AlphaFoldDB" id="A0A9D9G2B2"/>
<dbReference type="EMBL" id="JAEPLN010000001">
    <property type="protein sequence ID" value="MBO6970338.1"/>
    <property type="molecule type" value="Genomic_DNA"/>
</dbReference>
<keyword evidence="1" id="KW-0812">Transmembrane</keyword>
<keyword evidence="1" id="KW-1133">Transmembrane helix</keyword>
<dbReference type="PANTHER" id="PTHR34214:SF3">
    <property type="entry name" value="PROTEIN CONSERVED IN THE GREEN LINEAGE AND DIATOMS 27, CHLOROPLASTIC"/>
    <property type="match status" value="1"/>
</dbReference>
<comment type="caution">
    <text evidence="2">The sequence shown here is derived from an EMBL/GenBank/DDBJ whole genome shotgun (WGS) entry which is preliminary data.</text>
</comment>
<gene>
    <name evidence="2" type="ORF">JJ842_00230</name>
</gene>
<evidence type="ECO:0000313" key="2">
    <source>
        <dbReference type="EMBL" id="MBO6970338.1"/>
    </source>
</evidence>
<name>A0A9D9G2B2_PROMR</name>
<dbReference type="PANTHER" id="PTHR34214">
    <property type="match status" value="1"/>
</dbReference>
<protein>
    <submittedName>
        <fullName evidence="2">CGLD27 family protein</fullName>
    </submittedName>
</protein>
<evidence type="ECO:0000256" key="1">
    <source>
        <dbReference type="SAM" id="Phobius"/>
    </source>
</evidence>